<dbReference type="Proteomes" id="UP000051634">
    <property type="component" value="Unassembled WGS sequence"/>
</dbReference>
<dbReference type="InterPro" id="IPR003481">
    <property type="entry name" value="FliD_N"/>
</dbReference>
<evidence type="ECO:0000256" key="3">
    <source>
        <dbReference type="ARBA" id="ARBA00011255"/>
    </source>
</evidence>
<comment type="similarity">
    <text evidence="2">Belongs to the FliD family.</text>
</comment>
<dbReference type="Pfam" id="PF07196">
    <property type="entry name" value="Flagellin_IN"/>
    <property type="match status" value="1"/>
</dbReference>
<keyword evidence="11" id="KW-0969">Cilium</keyword>
<dbReference type="InterPro" id="IPR010809">
    <property type="entry name" value="FliD_C"/>
</dbReference>
<sequence>MASILAPGVGSGLDVNGIIDQLMNLERLPLDRLQNQESQVNAQISAYGQLRSAVSDFETAMDDLGSLTKFQVFSGSSSNADAFTASADETANVGSFNINVTQLAQRHKLASTTFTNKDTVVGSGTLDISVGTGSFSLTIDSSNNTLAGIRDAINQASDNPGVAATILNESGGSRLILTSNDSGASNAVEVVVSGDAGLSQLHYEAAGTQNLTQVAAAQDAQLTVDTFSVTSSSNTISDAIQGVTLNLKTTGSGTVDFSRDDDAIAESVDAFATAFNNLRNTIDSLYDGQLAGDSTLLTMESLMLGIVNSGASITGGSYTHMTEVGLSIGKDGRMSLDKSALSKAMDSDFSGVSRLFADSDQGFAKRLGDLAHDLLTADC</sequence>
<comment type="caution">
    <text evidence="11">The sequence shown here is derived from an EMBL/GenBank/DDBJ whole genome shotgun (WGS) entry which is preliminary data.</text>
</comment>
<dbReference type="STRING" id="54398.Ga0074115_1432"/>
<evidence type="ECO:0000313" key="11">
    <source>
        <dbReference type="EMBL" id="KRT57731.1"/>
    </source>
</evidence>
<keyword evidence="11" id="KW-0282">Flagellum</keyword>
<dbReference type="Proteomes" id="UP000051276">
    <property type="component" value="Unassembled WGS sequence"/>
</dbReference>
<dbReference type="EMBL" id="LMXI01000481">
    <property type="protein sequence ID" value="KRT57731.1"/>
    <property type="molecule type" value="Genomic_DNA"/>
</dbReference>
<evidence type="ECO:0000256" key="5">
    <source>
        <dbReference type="ARBA" id="ARBA00023143"/>
    </source>
</evidence>
<comment type="subcellular location">
    <subcellularLocation>
        <location evidence="1">Bacterial flagellum</location>
    </subcellularLocation>
</comment>
<dbReference type="AlphaFoldDB" id="A0A0T5Z4U6"/>
<gene>
    <name evidence="10" type="ORF">Ga0074115_1432</name>
    <name evidence="11" type="ORF">Ga0076813_12134</name>
</gene>
<dbReference type="GO" id="GO:0009421">
    <property type="term" value="C:bacterial-type flagellum filament cap"/>
    <property type="evidence" value="ECO:0007669"/>
    <property type="project" value="InterPro"/>
</dbReference>
<dbReference type="PANTHER" id="PTHR30288">
    <property type="entry name" value="FLAGELLAR CAP/ASSEMBLY PROTEIN FLID"/>
    <property type="match status" value="1"/>
</dbReference>
<evidence type="ECO:0000313" key="13">
    <source>
        <dbReference type="Proteomes" id="UP000051634"/>
    </source>
</evidence>
<dbReference type="RefSeq" id="WP_267887571.1">
    <property type="nucleotide sequence ID" value="NZ_KQ556967.1"/>
</dbReference>
<evidence type="ECO:0000256" key="6">
    <source>
        <dbReference type="ARBA" id="ARBA00033074"/>
    </source>
</evidence>
<evidence type="ECO:0000256" key="2">
    <source>
        <dbReference type="ARBA" id="ARBA00009764"/>
    </source>
</evidence>
<keyword evidence="13" id="KW-1185">Reference proteome</keyword>
<dbReference type="InterPro" id="IPR040026">
    <property type="entry name" value="FliD"/>
</dbReference>
<protein>
    <recommendedName>
        <fullName evidence="7">Filament cap protein</fullName>
    </recommendedName>
    <alternativeName>
        <fullName evidence="6">Flagellar cap protein</fullName>
    </alternativeName>
</protein>
<dbReference type="PANTHER" id="PTHR30288:SF0">
    <property type="entry name" value="FLAGELLAR HOOK-ASSOCIATED PROTEIN 2"/>
    <property type="match status" value="1"/>
</dbReference>
<dbReference type="InterPro" id="IPR010810">
    <property type="entry name" value="Flagellin_hook_IN_motif"/>
</dbReference>
<dbReference type="PATRIC" id="fig|54398.3.peg.2966"/>
<feature type="domain" description="Flagellar hook-associated protein 2 N-terminal" evidence="8">
    <location>
        <begin position="11"/>
        <end position="107"/>
    </location>
</feature>
<keyword evidence="4" id="KW-0175">Coiled coil</keyword>
<evidence type="ECO:0000259" key="9">
    <source>
        <dbReference type="Pfam" id="PF07195"/>
    </source>
</evidence>
<reference evidence="12 13" key="1">
    <citation type="submission" date="2015-11" db="EMBL/GenBank/DDBJ databases">
        <title>The genome of Candidatus Endoriftia persephone in Ridgeia piscesae and population structure of the North Eastern Pacific vestimentiferan symbionts.</title>
        <authorList>
            <person name="Perez M."/>
            <person name="Juniper K.S."/>
        </authorList>
    </citation>
    <scope>NUCLEOTIDE SEQUENCE [LARGE SCALE GENOMIC DNA]</scope>
    <source>
        <strain evidence="11">Ind10</strain>
        <strain evidence="10">Ind11</strain>
    </source>
</reference>
<dbReference type="GO" id="GO:0007155">
    <property type="term" value="P:cell adhesion"/>
    <property type="evidence" value="ECO:0007669"/>
    <property type="project" value="InterPro"/>
</dbReference>
<evidence type="ECO:0000313" key="10">
    <source>
        <dbReference type="EMBL" id="KRT56375.1"/>
    </source>
</evidence>
<evidence type="ECO:0000256" key="1">
    <source>
        <dbReference type="ARBA" id="ARBA00004365"/>
    </source>
</evidence>
<dbReference type="GO" id="GO:0009424">
    <property type="term" value="C:bacterial-type flagellum hook"/>
    <property type="evidence" value="ECO:0007669"/>
    <property type="project" value="InterPro"/>
</dbReference>
<proteinExistence type="inferred from homology"/>
<dbReference type="Pfam" id="PF02465">
    <property type="entry name" value="FliD_N"/>
    <property type="match status" value="1"/>
</dbReference>
<organism evidence="11 12">
    <name type="scientific">endosymbiont of Ridgeia piscesae</name>
    <dbReference type="NCBI Taxonomy" id="54398"/>
    <lineage>
        <taxon>Bacteria</taxon>
        <taxon>Pseudomonadati</taxon>
        <taxon>Pseudomonadota</taxon>
        <taxon>Gammaproteobacteria</taxon>
        <taxon>sulfur-oxidizing symbionts</taxon>
    </lineage>
</organism>
<accession>A0A0T5Z4U6</accession>
<keyword evidence="5" id="KW-0975">Bacterial flagellum</keyword>
<name>A0A0T5Z4U6_9GAMM</name>
<dbReference type="EMBL" id="LDXT01000054">
    <property type="protein sequence ID" value="KRT56375.1"/>
    <property type="molecule type" value="Genomic_DNA"/>
</dbReference>
<evidence type="ECO:0000256" key="7">
    <source>
        <dbReference type="ARBA" id="ARBA00033192"/>
    </source>
</evidence>
<evidence type="ECO:0000313" key="12">
    <source>
        <dbReference type="Proteomes" id="UP000051276"/>
    </source>
</evidence>
<evidence type="ECO:0000256" key="4">
    <source>
        <dbReference type="ARBA" id="ARBA00023054"/>
    </source>
</evidence>
<dbReference type="Pfam" id="PF07195">
    <property type="entry name" value="FliD_C"/>
    <property type="match status" value="1"/>
</dbReference>
<evidence type="ECO:0000259" key="8">
    <source>
        <dbReference type="Pfam" id="PF02465"/>
    </source>
</evidence>
<dbReference type="GO" id="GO:0071973">
    <property type="term" value="P:bacterial-type flagellum-dependent cell motility"/>
    <property type="evidence" value="ECO:0007669"/>
    <property type="project" value="TreeGrafter"/>
</dbReference>
<feature type="domain" description="Flagellar hook-associated protein 2 C-terminal" evidence="9">
    <location>
        <begin position="217"/>
        <end position="376"/>
    </location>
</feature>
<keyword evidence="11" id="KW-0966">Cell projection</keyword>
<comment type="subunit">
    <text evidence="3">Homopentamer.</text>
</comment>